<dbReference type="SUPFAM" id="SSF56925">
    <property type="entry name" value="OMPA-like"/>
    <property type="match status" value="1"/>
</dbReference>
<evidence type="ECO:0000313" key="4">
    <source>
        <dbReference type="Proteomes" id="UP000184432"/>
    </source>
</evidence>
<keyword evidence="4" id="KW-1185">Reference proteome</keyword>
<dbReference type="AlphaFoldDB" id="A0A1M6AV68"/>
<dbReference type="OrthoDB" id="1160354at2"/>
<proteinExistence type="predicted"/>
<dbReference type="Pfam" id="PF13568">
    <property type="entry name" value="OMP_b-brl_2"/>
    <property type="match status" value="1"/>
</dbReference>
<dbReference type="Proteomes" id="UP000184432">
    <property type="component" value="Unassembled WGS sequence"/>
</dbReference>
<sequence length="209" mass="23557">MKKTFFLPLIVLFATFSSYAQDEEPLYTRAGFKAGLNYANIGGDVEDTDARIRMHLGAVVEFPITQQIYIQAEILYSAQGYTIEENGEENKISLNYLTLPLISKFYFGNHFSLETGPRFATLANATESDDDTPEEFFDSFNNFDFGWIAGVGYKFESGLFIQAHYNLGLSDVIDTNVLDVSTNTSLVQLSVGYLFKTKNNRRQEPAVQE</sequence>
<gene>
    <name evidence="3" type="ORF">SAMN04488508_101493</name>
</gene>
<protein>
    <submittedName>
        <fullName evidence="3">Outer membrane protein beta-barrel domain-containing protein</fullName>
    </submittedName>
</protein>
<evidence type="ECO:0000313" key="3">
    <source>
        <dbReference type="EMBL" id="SHI40366.1"/>
    </source>
</evidence>
<feature type="signal peptide" evidence="1">
    <location>
        <begin position="1"/>
        <end position="20"/>
    </location>
</feature>
<reference evidence="4" key="1">
    <citation type="submission" date="2016-11" db="EMBL/GenBank/DDBJ databases">
        <authorList>
            <person name="Varghese N."/>
            <person name="Submissions S."/>
        </authorList>
    </citation>
    <scope>NUCLEOTIDE SEQUENCE [LARGE SCALE GENOMIC DNA]</scope>
    <source>
        <strain evidence="4">DSM 22623</strain>
    </source>
</reference>
<feature type="chain" id="PRO_5012590251" evidence="1">
    <location>
        <begin position="21"/>
        <end position="209"/>
    </location>
</feature>
<dbReference type="STRING" id="570521.SAMN04488508_101493"/>
<dbReference type="InterPro" id="IPR011250">
    <property type="entry name" value="OMP/PagP_B-barrel"/>
</dbReference>
<accession>A0A1M6AV68</accession>
<organism evidence="3 4">
    <name type="scientific">Aquimarina spongiae</name>
    <dbReference type="NCBI Taxonomy" id="570521"/>
    <lineage>
        <taxon>Bacteria</taxon>
        <taxon>Pseudomonadati</taxon>
        <taxon>Bacteroidota</taxon>
        <taxon>Flavobacteriia</taxon>
        <taxon>Flavobacteriales</taxon>
        <taxon>Flavobacteriaceae</taxon>
        <taxon>Aquimarina</taxon>
    </lineage>
</organism>
<evidence type="ECO:0000256" key="1">
    <source>
        <dbReference type="SAM" id="SignalP"/>
    </source>
</evidence>
<keyword evidence="1" id="KW-0732">Signal</keyword>
<dbReference type="InterPro" id="IPR025665">
    <property type="entry name" value="Beta-barrel_OMP_2"/>
</dbReference>
<dbReference type="EMBL" id="FQYP01000001">
    <property type="protein sequence ID" value="SHI40366.1"/>
    <property type="molecule type" value="Genomic_DNA"/>
</dbReference>
<dbReference type="RefSeq" id="WP_073313432.1">
    <property type="nucleotide sequence ID" value="NZ_FQYP01000001.1"/>
</dbReference>
<evidence type="ECO:0000259" key="2">
    <source>
        <dbReference type="Pfam" id="PF13568"/>
    </source>
</evidence>
<name>A0A1M6AV68_9FLAO</name>
<feature type="domain" description="Outer membrane protein beta-barrel" evidence="2">
    <location>
        <begin position="20"/>
        <end position="173"/>
    </location>
</feature>